<evidence type="ECO:0000256" key="2">
    <source>
        <dbReference type="SAM" id="SignalP"/>
    </source>
</evidence>
<feature type="chain" id="PRO_5039643061" description="Lipoprotein" evidence="2">
    <location>
        <begin position="23"/>
        <end position="330"/>
    </location>
</feature>
<dbReference type="InterPro" id="IPR005297">
    <property type="entry name" value="Lipoprotein_repeat"/>
</dbReference>
<dbReference type="GO" id="GO:0043448">
    <property type="term" value="P:alkane catabolic process"/>
    <property type="evidence" value="ECO:0007669"/>
    <property type="project" value="TreeGrafter"/>
</dbReference>
<dbReference type="AlphaFoldDB" id="A0A5D0NX58"/>
<comment type="caution">
    <text evidence="3">The sequence shown here is derived from an EMBL/GenBank/DDBJ whole genome shotgun (WGS) entry which is preliminary data.</text>
</comment>
<evidence type="ECO:0008006" key="5">
    <source>
        <dbReference type="Google" id="ProtNLM"/>
    </source>
</evidence>
<dbReference type="PANTHER" id="PTHR39335">
    <property type="entry name" value="BLL4220 PROTEIN"/>
    <property type="match status" value="1"/>
</dbReference>
<dbReference type="STRING" id="1220554.GCA_001552135_05483"/>
<evidence type="ECO:0000256" key="1">
    <source>
        <dbReference type="SAM" id="MobiDB-lite"/>
    </source>
</evidence>
<reference evidence="3 4" key="1">
    <citation type="submission" date="2019-08" db="EMBL/GenBank/DDBJ databases">
        <title>Actinomadura sp. nov. CYP1-5 isolated from mountain soil.</title>
        <authorList>
            <person name="Songsumanus A."/>
            <person name="Kuncharoen N."/>
            <person name="Kudo T."/>
            <person name="Yuki M."/>
            <person name="Igarashi Y."/>
            <person name="Tanasupawat S."/>
        </authorList>
    </citation>
    <scope>NUCLEOTIDE SEQUENCE [LARGE SCALE GENOMIC DNA]</scope>
    <source>
        <strain evidence="3 4">JCM 14158</strain>
    </source>
</reference>
<gene>
    <name evidence="3" type="ORF">FXF69_07785</name>
</gene>
<feature type="signal peptide" evidence="2">
    <location>
        <begin position="1"/>
        <end position="22"/>
    </location>
</feature>
<feature type="region of interest" description="Disordered" evidence="1">
    <location>
        <begin position="28"/>
        <end position="62"/>
    </location>
</feature>
<dbReference type="RefSeq" id="WP_067897396.1">
    <property type="nucleotide sequence ID" value="NZ_VSFG01000001.1"/>
</dbReference>
<dbReference type="PROSITE" id="PS51257">
    <property type="entry name" value="PROKAR_LIPOPROTEIN"/>
    <property type="match status" value="1"/>
</dbReference>
<protein>
    <recommendedName>
        <fullName evidence="5">Lipoprotein</fullName>
    </recommendedName>
</protein>
<dbReference type="Pfam" id="PF03640">
    <property type="entry name" value="Lipoprotein_15"/>
    <property type="match status" value="4"/>
</dbReference>
<keyword evidence="2" id="KW-0732">Signal</keyword>
<dbReference type="PANTHER" id="PTHR39335:SF1">
    <property type="entry name" value="BLL4220 PROTEIN"/>
    <property type="match status" value="1"/>
</dbReference>
<proteinExistence type="predicted"/>
<keyword evidence="4" id="KW-1185">Reference proteome</keyword>
<evidence type="ECO:0000313" key="4">
    <source>
        <dbReference type="Proteomes" id="UP000323380"/>
    </source>
</evidence>
<organism evidence="3 4">
    <name type="scientific">Actinomadura chibensis</name>
    <dbReference type="NCBI Taxonomy" id="392828"/>
    <lineage>
        <taxon>Bacteria</taxon>
        <taxon>Bacillati</taxon>
        <taxon>Actinomycetota</taxon>
        <taxon>Actinomycetes</taxon>
        <taxon>Streptosporangiales</taxon>
        <taxon>Thermomonosporaceae</taxon>
        <taxon>Actinomadura</taxon>
    </lineage>
</organism>
<dbReference type="EMBL" id="VSFG01000001">
    <property type="protein sequence ID" value="TYB49035.1"/>
    <property type="molecule type" value="Genomic_DNA"/>
</dbReference>
<accession>A0A5D0NX58</accession>
<dbReference type="Proteomes" id="UP000323380">
    <property type="component" value="Unassembled WGS sequence"/>
</dbReference>
<feature type="compositionally biased region" description="Gly residues" evidence="1">
    <location>
        <begin position="311"/>
        <end position="330"/>
    </location>
</feature>
<name>A0A5D0NX58_9ACTN</name>
<evidence type="ECO:0000313" key="3">
    <source>
        <dbReference type="EMBL" id="TYB49035.1"/>
    </source>
</evidence>
<sequence length="330" mass="34483">MRFPRWAIPAAAALTASGLVLTACGQENAGKRQNAAATRTQPQADPSADPSESPAPEPEPTTLEVASITRLGKVVTDGNGMTLYRFDNDTARPPASTCADACAKAWPPVTAGGGDTQVKGVEQSLVGKVKRPDGQWQVTLGGWPLYRYAKDGAPGDVKGQGVGGTWFAAAPTGKKAAAVKPATDNRWKGWTIVKARKDPKLGLILTDGQGRTLYRFDKDTGKPPTTNCFGACKKAWPPAVFTGWKKLKLEGVPRGLVNFIERKDDGKCQLTVNGWPMYYYAKDGRPGDVKGQGVGGVWWATTPSGKRAMATGGGGGNGGGGNGGGYGGGY</sequence>
<feature type="region of interest" description="Disordered" evidence="1">
    <location>
        <begin position="309"/>
        <end position="330"/>
    </location>
</feature>